<evidence type="ECO:0000256" key="8">
    <source>
        <dbReference type="ARBA" id="ARBA00022801"/>
    </source>
</evidence>
<accession>A0A1U7Z642</accession>
<comment type="catalytic activity">
    <reaction evidence="1">
        <text>Hydrolysis of (1-&gt;3)-beta-D-glucosidic linkages in (1-&gt;3)-beta-D-glucans.</text>
        <dbReference type="EC" id="3.2.1.39"/>
    </reaction>
</comment>
<name>A0A1U7Z642_NELNU</name>
<keyword evidence="11" id="KW-1015">Disulfide bond</keyword>
<dbReference type="RefSeq" id="XP_010242326.1">
    <property type="nucleotide sequence ID" value="XM_010244024.1"/>
</dbReference>
<dbReference type="SMART" id="SM00768">
    <property type="entry name" value="X8"/>
    <property type="match status" value="1"/>
</dbReference>
<keyword evidence="9" id="KW-0611">Plant defense</keyword>
<evidence type="ECO:0000256" key="6">
    <source>
        <dbReference type="ARBA" id="ARBA00022622"/>
    </source>
</evidence>
<dbReference type="Gene3D" id="3.20.20.80">
    <property type="entry name" value="Glycosidases"/>
    <property type="match status" value="1"/>
</dbReference>
<dbReference type="GeneID" id="104586713"/>
<dbReference type="InterPro" id="IPR012946">
    <property type="entry name" value="X8"/>
</dbReference>
<reference evidence="19" key="1">
    <citation type="submission" date="2025-08" db="UniProtKB">
        <authorList>
            <consortium name="RefSeq"/>
        </authorList>
    </citation>
    <scope>IDENTIFICATION</scope>
</reference>
<dbReference type="InterPro" id="IPR000490">
    <property type="entry name" value="Glyco_hydro_17"/>
</dbReference>
<dbReference type="GO" id="GO:0005886">
    <property type="term" value="C:plasma membrane"/>
    <property type="evidence" value="ECO:0000318"/>
    <property type="project" value="GO_Central"/>
</dbReference>
<organism evidence="18 19">
    <name type="scientific">Nelumbo nucifera</name>
    <name type="common">Sacred lotus</name>
    <dbReference type="NCBI Taxonomy" id="4432"/>
    <lineage>
        <taxon>Eukaryota</taxon>
        <taxon>Viridiplantae</taxon>
        <taxon>Streptophyta</taxon>
        <taxon>Embryophyta</taxon>
        <taxon>Tracheophyta</taxon>
        <taxon>Spermatophyta</taxon>
        <taxon>Magnoliopsida</taxon>
        <taxon>Proteales</taxon>
        <taxon>Nelumbonaceae</taxon>
        <taxon>Nelumbo</taxon>
    </lineage>
</organism>
<dbReference type="SUPFAM" id="SSF51445">
    <property type="entry name" value="(Trans)glycosidases"/>
    <property type="match status" value="1"/>
</dbReference>
<dbReference type="Proteomes" id="UP000189703">
    <property type="component" value="Unplaced"/>
</dbReference>
<keyword evidence="6" id="KW-0336">GPI-anchor</keyword>
<dbReference type="GO" id="GO:0098552">
    <property type="term" value="C:side of membrane"/>
    <property type="evidence" value="ECO:0007669"/>
    <property type="project" value="UniProtKB-KW"/>
</dbReference>
<sequence length="480" mass="54012">MLRAEVVLIWVSCSVLLLSGHLTQGIGVNWGNIMSQPLHPTTVVRMLKDNGIKKVKLFDSDYRTVSSLAGSGIQVMVAIPNDQLQLFSNDYDSAKYWVEENITSHLYKGGVDIKYVAIGNEPFLKSYHGVFTRHTFPTLKNIQRALDEAGVGNKIKATIPLNADVYDSSTGKPSGGSFRKDIREVMTKIVKHLNKNKAPFVVNIYPFLSLYANDNFPMEFAFFEGGSKPIYDNGVKYTNVLDANHDTLVWSLRKAGVPKLKIIIGEIGWPTDGDKNANVRYAKRFYDGLFKRLASDKGTPLRAGRMDIYLFSLFDENQKSVLPGFFERHWGIFRYDGKPKFRMDFSGEGHDKLLVAAKGVKYLPRQWCVFDREIKNMSRVPANMDFACNYADCTPLVNGGSCSGLDIKWKTSYAFNIYFQMQNQAMDACDFQGLAILTTKNVSRGSCLFPVQIVSAGERLKFGSMLTLLLMMIMFTLLLL</sequence>
<evidence type="ECO:0000256" key="1">
    <source>
        <dbReference type="ARBA" id="ARBA00000382"/>
    </source>
</evidence>
<dbReference type="GO" id="GO:0005975">
    <property type="term" value="P:carbohydrate metabolic process"/>
    <property type="evidence" value="ECO:0007669"/>
    <property type="project" value="InterPro"/>
</dbReference>
<dbReference type="KEGG" id="nnu:104586713"/>
<dbReference type="FunFam" id="3.20.20.80:FF:000008">
    <property type="entry name" value="Glucan endo-1,3-beta-glucosidase 5"/>
    <property type="match status" value="1"/>
</dbReference>
<dbReference type="OMA" id="QRFYNGF"/>
<comment type="subcellular location">
    <subcellularLocation>
        <location evidence="2">Cell membrane</location>
        <topology evidence="2">Lipid-anchor</topology>
        <topology evidence="2">GPI-anchor</topology>
    </subcellularLocation>
</comment>
<keyword evidence="5" id="KW-1003">Cell membrane</keyword>
<evidence type="ECO:0000256" key="11">
    <source>
        <dbReference type="ARBA" id="ARBA00023157"/>
    </source>
</evidence>
<evidence type="ECO:0000256" key="15">
    <source>
        <dbReference type="RuleBase" id="RU004335"/>
    </source>
</evidence>
<evidence type="ECO:0000313" key="19">
    <source>
        <dbReference type="RefSeq" id="XP_010242326.1"/>
    </source>
</evidence>
<evidence type="ECO:0000256" key="3">
    <source>
        <dbReference type="ARBA" id="ARBA00008773"/>
    </source>
</evidence>
<dbReference type="PANTHER" id="PTHR32227">
    <property type="entry name" value="GLUCAN ENDO-1,3-BETA-GLUCOSIDASE BG1-RELATED-RELATED"/>
    <property type="match status" value="1"/>
</dbReference>
<keyword evidence="12" id="KW-0325">Glycoprotein</keyword>
<dbReference type="AlphaFoldDB" id="A0A1U7Z642"/>
<evidence type="ECO:0000256" key="9">
    <source>
        <dbReference type="ARBA" id="ARBA00022821"/>
    </source>
</evidence>
<evidence type="ECO:0000313" key="18">
    <source>
        <dbReference type="Proteomes" id="UP000189703"/>
    </source>
</evidence>
<dbReference type="FunCoup" id="A0A1U7Z642">
    <property type="interactions" value="49"/>
</dbReference>
<evidence type="ECO:0000256" key="2">
    <source>
        <dbReference type="ARBA" id="ARBA00004609"/>
    </source>
</evidence>
<dbReference type="Pfam" id="PF07983">
    <property type="entry name" value="X8"/>
    <property type="match status" value="1"/>
</dbReference>
<keyword evidence="13" id="KW-0449">Lipoprotein</keyword>
<comment type="similarity">
    <text evidence="3 15">Belongs to the glycosyl hydrolase 17 family.</text>
</comment>
<dbReference type="InterPro" id="IPR017853">
    <property type="entry name" value="GH"/>
</dbReference>
<evidence type="ECO:0000256" key="14">
    <source>
        <dbReference type="ARBA" id="ARBA00023295"/>
    </source>
</evidence>
<evidence type="ECO:0000259" key="17">
    <source>
        <dbReference type="SMART" id="SM00768"/>
    </source>
</evidence>
<dbReference type="GO" id="GO:0042973">
    <property type="term" value="F:glucan endo-1,3-beta-D-glucosidase activity"/>
    <property type="evidence" value="ECO:0007669"/>
    <property type="project" value="UniProtKB-EC"/>
</dbReference>
<dbReference type="GO" id="GO:0006952">
    <property type="term" value="P:defense response"/>
    <property type="evidence" value="ECO:0007669"/>
    <property type="project" value="UniProtKB-KW"/>
</dbReference>
<gene>
    <name evidence="19" type="primary">LOC104586713</name>
</gene>
<dbReference type="InterPro" id="IPR044965">
    <property type="entry name" value="Glyco_hydro_17_plant"/>
</dbReference>
<keyword evidence="8 16" id="KW-0378">Hydrolase</keyword>
<dbReference type="STRING" id="4432.A0A1U7Z642"/>
<evidence type="ECO:0000256" key="13">
    <source>
        <dbReference type="ARBA" id="ARBA00023288"/>
    </source>
</evidence>
<keyword evidence="14 16" id="KW-0326">Glycosidase</keyword>
<dbReference type="Pfam" id="PF00332">
    <property type="entry name" value="Glyco_hydro_17"/>
    <property type="match status" value="1"/>
</dbReference>
<evidence type="ECO:0000256" key="7">
    <source>
        <dbReference type="ARBA" id="ARBA00022729"/>
    </source>
</evidence>
<feature type="domain" description="X8" evidence="17">
    <location>
        <begin position="366"/>
        <end position="449"/>
    </location>
</feature>
<dbReference type="FunFam" id="1.20.58.1040:FF:000002">
    <property type="entry name" value="Glucan endo-1,3-beta-glucosidase 8"/>
    <property type="match status" value="1"/>
</dbReference>
<keyword evidence="10" id="KW-0472">Membrane</keyword>
<keyword evidence="18" id="KW-1185">Reference proteome</keyword>
<protein>
    <recommendedName>
        <fullName evidence="4">glucan endo-1,3-beta-D-glucosidase</fullName>
        <ecNumber evidence="4">3.2.1.39</ecNumber>
    </recommendedName>
</protein>
<dbReference type="Gene3D" id="1.20.58.1040">
    <property type="match status" value="1"/>
</dbReference>
<proteinExistence type="inferred from homology"/>
<dbReference type="PROSITE" id="PS00587">
    <property type="entry name" value="GLYCOSYL_HYDROL_F17"/>
    <property type="match status" value="1"/>
</dbReference>
<evidence type="ECO:0000256" key="5">
    <source>
        <dbReference type="ARBA" id="ARBA00022475"/>
    </source>
</evidence>
<dbReference type="OrthoDB" id="408788at2759"/>
<evidence type="ECO:0000256" key="4">
    <source>
        <dbReference type="ARBA" id="ARBA00012780"/>
    </source>
</evidence>
<dbReference type="eggNOG" id="ENOG502QTIM">
    <property type="taxonomic scope" value="Eukaryota"/>
</dbReference>
<keyword evidence="7" id="KW-0732">Signal</keyword>
<evidence type="ECO:0000256" key="10">
    <source>
        <dbReference type="ARBA" id="ARBA00023136"/>
    </source>
</evidence>
<evidence type="ECO:0000256" key="16">
    <source>
        <dbReference type="RuleBase" id="RU004336"/>
    </source>
</evidence>
<dbReference type="EC" id="3.2.1.39" evidence="4"/>
<evidence type="ECO:0000256" key="12">
    <source>
        <dbReference type="ARBA" id="ARBA00023180"/>
    </source>
</evidence>